<reference evidence="4" key="1">
    <citation type="journal article" date="2023" name="G3 (Bethesda)">
        <title>A reference genome for the long-term kleptoplast-retaining sea slug Elysia crispata morphotype clarki.</title>
        <authorList>
            <person name="Eastman K.E."/>
            <person name="Pendleton A.L."/>
            <person name="Shaikh M.A."/>
            <person name="Suttiyut T."/>
            <person name="Ogas R."/>
            <person name="Tomko P."/>
            <person name="Gavelis G."/>
            <person name="Widhalm J.R."/>
            <person name="Wisecaver J.H."/>
        </authorList>
    </citation>
    <scope>NUCLEOTIDE SEQUENCE</scope>
    <source>
        <strain evidence="4">ECLA1</strain>
    </source>
</reference>
<name>A0AAE0Y427_9GAST</name>
<evidence type="ECO:0000313" key="4">
    <source>
        <dbReference type="EMBL" id="KAK3731943.1"/>
    </source>
</evidence>
<proteinExistence type="inferred from homology"/>
<dbReference type="InterPro" id="IPR000863">
    <property type="entry name" value="Sulfotransferase_dom"/>
</dbReference>
<sequence>MALIEQPDAGGNTVRLLKINNFLYPPFSADVIEGVPDVEIREDDVIICAYPKAGTHWVWEIVRYLLAGKTSGVPLVEKDNCMIEWMPADRLRELPSPRVLNTHLLFRQLPRQAKQTRCKIIYVNRNPKDLAVSCYHHHRKLSEFYNYEGTWDDFLPLFLNGQLDYGSWFDYVKDWERAVQDNSDMPIHVTSYEELKQNPVEEIVRLAQFLGTSSALPAREFAARVEERCSFRSMKSRKGWFDMSNDGEPIMYRKGQVGDWKNWFSVVQNEAMDGYLKQYMSDSKTKFIYDLSQGMTGNASSDANMNIC</sequence>
<organism evidence="4 5">
    <name type="scientific">Elysia crispata</name>
    <name type="common">lettuce slug</name>
    <dbReference type="NCBI Taxonomy" id="231223"/>
    <lineage>
        <taxon>Eukaryota</taxon>
        <taxon>Metazoa</taxon>
        <taxon>Spiralia</taxon>
        <taxon>Lophotrochozoa</taxon>
        <taxon>Mollusca</taxon>
        <taxon>Gastropoda</taxon>
        <taxon>Heterobranchia</taxon>
        <taxon>Euthyneura</taxon>
        <taxon>Panpulmonata</taxon>
        <taxon>Sacoglossa</taxon>
        <taxon>Placobranchoidea</taxon>
        <taxon>Plakobranchidae</taxon>
        <taxon>Elysia</taxon>
    </lineage>
</organism>
<gene>
    <name evidence="4" type="ORF">RRG08_045002</name>
</gene>
<evidence type="ECO:0000259" key="3">
    <source>
        <dbReference type="Pfam" id="PF00685"/>
    </source>
</evidence>
<feature type="domain" description="Sulfotransferase" evidence="3">
    <location>
        <begin position="43"/>
        <end position="283"/>
    </location>
</feature>
<dbReference type="SUPFAM" id="SSF52540">
    <property type="entry name" value="P-loop containing nucleoside triphosphate hydrolases"/>
    <property type="match status" value="1"/>
</dbReference>
<comment type="caution">
    <text evidence="4">The sequence shown here is derived from an EMBL/GenBank/DDBJ whole genome shotgun (WGS) entry which is preliminary data.</text>
</comment>
<dbReference type="GO" id="GO:0008146">
    <property type="term" value="F:sulfotransferase activity"/>
    <property type="evidence" value="ECO:0007669"/>
    <property type="project" value="InterPro"/>
</dbReference>
<dbReference type="Gene3D" id="3.40.50.300">
    <property type="entry name" value="P-loop containing nucleotide triphosphate hydrolases"/>
    <property type="match status" value="1"/>
</dbReference>
<dbReference type="AlphaFoldDB" id="A0AAE0Y427"/>
<dbReference type="InterPro" id="IPR027417">
    <property type="entry name" value="P-loop_NTPase"/>
</dbReference>
<protein>
    <recommendedName>
        <fullName evidence="3">Sulfotransferase domain-containing protein</fullName>
    </recommendedName>
</protein>
<keyword evidence="5" id="KW-1185">Reference proteome</keyword>
<evidence type="ECO:0000256" key="2">
    <source>
        <dbReference type="ARBA" id="ARBA00022679"/>
    </source>
</evidence>
<dbReference type="Pfam" id="PF00685">
    <property type="entry name" value="Sulfotransfer_1"/>
    <property type="match status" value="1"/>
</dbReference>
<evidence type="ECO:0000256" key="1">
    <source>
        <dbReference type="ARBA" id="ARBA00005771"/>
    </source>
</evidence>
<evidence type="ECO:0000313" key="5">
    <source>
        <dbReference type="Proteomes" id="UP001283361"/>
    </source>
</evidence>
<accession>A0AAE0Y427</accession>
<comment type="similarity">
    <text evidence="1">Belongs to the sulfotransferase 1 family.</text>
</comment>
<dbReference type="EMBL" id="JAWDGP010006982">
    <property type="protein sequence ID" value="KAK3731943.1"/>
    <property type="molecule type" value="Genomic_DNA"/>
</dbReference>
<dbReference type="Proteomes" id="UP001283361">
    <property type="component" value="Unassembled WGS sequence"/>
</dbReference>
<dbReference type="PANTHER" id="PTHR11783">
    <property type="entry name" value="SULFOTRANSFERASE SULT"/>
    <property type="match status" value="1"/>
</dbReference>
<keyword evidence="2" id="KW-0808">Transferase</keyword>